<dbReference type="EMBL" id="LNIX01000010">
    <property type="protein sequence ID" value="OXA49810.1"/>
    <property type="molecule type" value="Genomic_DNA"/>
</dbReference>
<reference evidence="2 3" key="1">
    <citation type="submission" date="2015-12" db="EMBL/GenBank/DDBJ databases">
        <title>The genome of Folsomia candida.</title>
        <authorList>
            <person name="Faddeeva A."/>
            <person name="Derks M.F."/>
            <person name="Anvar Y."/>
            <person name="Smit S."/>
            <person name="Van Straalen N."/>
            <person name="Roelofs D."/>
        </authorList>
    </citation>
    <scope>NUCLEOTIDE SEQUENCE [LARGE SCALE GENOMIC DNA]</scope>
    <source>
        <strain evidence="2 3">VU population</strain>
        <tissue evidence="2">Whole body</tissue>
    </source>
</reference>
<gene>
    <name evidence="2" type="ORF">Fcan01_16001</name>
</gene>
<feature type="transmembrane region" description="Helical" evidence="1">
    <location>
        <begin position="155"/>
        <end position="178"/>
    </location>
</feature>
<evidence type="ECO:0000313" key="3">
    <source>
        <dbReference type="Proteomes" id="UP000198287"/>
    </source>
</evidence>
<keyword evidence="1" id="KW-0472">Membrane</keyword>
<dbReference type="Proteomes" id="UP000198287">
    <property type="component" value="Unassembled WGS sequence"/>
</dbReference>
<feature type="transmembrane region" description="Helical" evidence="1">
    <location>
        <begin position="184"/>
        <end position="204"/>
    </location>
</feature>
<protein>
    <recommendedName>
        <fullName evidence="4">Transmembrane protein</fullName>
    </recommendedName>
</protein>
<evidence type="ECO:0000313" key="2">
    <source>
        <dbReference type="EMBL" id="OXA49810.1"/>
    </source>
</evidence>
<proteinExistence type="predicted"/>
<evidence type="ECO:0000256" key="1">
    <source>
        <dbReference type="SAM" id="Phobius"/>
    </source>
</evidence>
<keyword evidence="3" id="KW-1185">Reference proteome</keyword>
<name>A0A226DXM2_FOLCA</name>
<keyword evidence="1" id="KW-0812">Transmembrane</keyword>
<sequence length="265" mass="29881">MAADPLTLKFKAVLGYFKSLVTSNHATVIHSAKVNLVTRPVPLRFHNGFVQPCPRDFVSVTKFYFDCFIYLVHLAAGFKWCVFHGETPTWYVVMVAHAILCVVAFGYANIHFAMCAKECAMLLNYGIRLELEVEHGKKWAKDEDHNFEMAWIFRIYALVGSACGVGLFTICFSLALIMPCNPPIIISVMPSFCPSMGYVGKFGLPFRLAVGSLAGYLVNSIGAMVGFLLCYVMIHPSRVELILLDDLERFVYLFFLFVILKIYRI</sequence>
<keyword evidence="1" id="KW-1133">Transmembrane helix</keyword>
<dbReference type="AlphaFoldDB" id="A0A226DXM2"/>
<feature type="transmembrane region" description="Helical" evidence="1">
    <location>
        <begin position="216"/>
        <end position="235"/>
    </location>
</feature>
<accession>A0A226DXM2</accession>
<feature type="transmembrane region" description="Helical" evidence="1">
    <location>
        <begin position="247"/>
        <end position="263"/>
    </location>
</feature>
<feature type="transmembrane region" description="Helical" evidence="1">
    <location>
        <begin position="89"/>
        <end position="108"/>
    </location>
</feature>
<comment type="caution">
    <text evidence="2">The sequence shown here is derived from an EMBL/GenBank/DDBJ whole genome shotgun (WGS) entry which is preliminary data.</text>
</comment>
<organism evidence="2 3">
    <name type="scientific">Folsomia candida</name>
    <name type="common">Springtail</name>
    <dbReference type="NCBI Taxonomy" id="158441"/>
    <lineage>
        <taxon>Eukaryota</taxon>
        <taxon>Metazoa</taxon>
        <taxon>Ecdysozoa</taxon>
        <taxon>Arthropoda</taxon>
        <taxon>Hexapoda</taxon>
        <taxon>Collembola</taxon>
        <taxon>Entomobryomorpha</taxon>
        <taxon>Isotomoidea</taxon>
        <taxon>Isotomidae</taxon>
        <taxon>Proisotominae</taxon>
        <taxon>Folsomia</taxon>
    </lineage>
</organism>
<evidence type="ECO:0008006" key="4">
    <source>
        <dbReference type="Google" id="ProtNLM"/>
    </source>
</evidence>